<evidence type="ECO:0000313" key="7">
    <source>
        <dbReference type="Proteomes" id="UP001596013"/>
    </source>
</evidence>
<dbReference type="PANTHER" id="PTHR32347:SF29">
    <property type="entry name" value="UPF0194 MEMBRANE PROTEIN YBHG"/>
    <property type="match status" value="1"/>
</dbReference>
<dbReference type="Gene3D" id="1.10.287.470">
    <property type="entry name" value="Helix hairpin bin"/>
    <property type="match status" value="2"/>
</dbReference>
<keyword evidence="2 3" id="KW-0175">Coiled coil</keyword>
<evidence type="ECO:0000256" key="2">
    <source>
        <dbReference type="ARBA" id="ARBA00023054"/>
    </source>
</evidence>
<evidence type="ECO:0000313" key="6">
    <source>
        <dbReference type="EMBL" id="MFC5438069.1"/>
    </source>
</evidence>
<organism evidence="6 7">
    <name type="scientific">Rhodanobacter umsongensis</name>
    <dbReference type="NCBI Taxonomy" id="633153"/>
    <lineage>
        <taxon>Bacteria</taxon>
        <taxon>Pseudomonadati</taxon>
        <taxon>Pseudomonadota</taxon>
        <taxon>Gammaproteobacteria</taxon>
        <taxon>Lysobacterales</taxon>
        <taxon>Rhodanobacteraceae</taxon>
        <taxon>Rhodanobacter</taxon>
    </lineage>
</organism>
<name>A0ABW0JQA5_9GAMM</name>
<feature type="chain" id="PRO_5046517618" evidence="4">
    <location>
        <begin position="21"/>
        <end position="322"/>
    </location>
</feature>
<keyword evidence="4" id="KW-0732">Signal</keyword>
<protein>
    <submittedName>
        <fullName evidence="6">HlyD family secretion protein</fullName>
    </submittedName>
</protein>
<dbReference type="SUPFAM" id="SSF111369">
    <property type="entry name" value="HlyD-like secretion proteins"/>
    <property type="match status" value="1"/>
</dbReference>
<feature type="coiled-coil region" evidence="3">
    <location>
        <begin position="77"/>
        <end position="123"/>
    </location>
</feature>
<dbReference type="Proteomes" id="UP001596013">
    <property type="component" value="Unassembled WGS sequence"/>
</dbReference>
<reference evidence="7" key="1">
    <citation type="journal article" date="2019" name="Int. J. Syst. Evol. Microbiol.">
        <title>The Global Catalogue of Microorganisms (GCM) 10K type strain sequencing project: providing services to taxonomists for standard genome sequencing and annotation.</title>
        <authorList>
            <consortium name="The Broad Institute Genomics Platform"/>
            <consortium name="The Broad Institute Genome Sequencing Center for Infectious Disease"/>
            <person name="Wu L."/>
            <person name="Ma J."/>
        </authorList>
    </citation>
    <scope>NUCLEOTIDE SEQUENCE [LARGE SCALE GENOMIC DNA]</scope>
    <source>
        <strain evidence="7">JCM 17130</strain>
    </source>
</reference>
<dbReference type="Gene3D" id="2.40.50.100">
    <property type="match status" value="2"/>
</dbReference>
<evidence type="ECO:0000256" key="4">
    <source>
        <dbReference type="SAM" id="SignalP"/>
    </source>
</evidence>
<accession>A0ABW0JQA5</accession>
<feature type="signal peptide" evidence="4">
    <location>
        <begin position="1"/>
        <end position="20"/>
    </location>
</feature>
<sequence>MNVVRMIRRMAVLFVVAGLAACSKPPPQALGTLEYDRITLPAPAAERIVAIDVREGEQVGAGQPLLQLDPTHARSELAAAEAQAQQQREVLAELRTGPRSEEIDKARANLAAALAQAREARAYYARLAPLKGKGYVAAADLDRARASAGDAGGQVAAARAALDQLLHGTRPEQIAQAQAALAAAVAQASAQQVLLGKLAIVAPRAGRIDSLPYRLGDQAPVGAPVAILLAGDAPYARIYVPEPLRAGVHLGDAIQVFVAGRDKPYAGKVRMIRSEPNFTPYYALTGDDAARLSYLAEVTLGTDALELPAGLPVRVEFRGSTR</sequence>
<dbReference type="PROSITE" id="PS51257">
    <property type="entry name" value="PROKAR_LIPOPROTEIN"/>
    <property type="match status" value="1"/>
</dbReference>
<proteinExistence type="predicted"/>
<dbReference type="EMBL" id="JBHSMK010000009">
    <property type="protein sequence ID" value="MFC5438069.1"/>
    <property type="molecule type" value="Genomic_DNA"/>
</dbReference>
<dbReference type="Gene3D" id="2.40.30.170">
    <property type="match status" value="1"/>
</dbReference>
<comment type="subcellular location">
    <subcellularLocation>
        <location evidence="1">Cell envelope</location>
    </subcellularLocation>
</comment>
<evidence type="ECO:0000256" key="3">
    <source>
        <dbReference type="SAM" id="Coils"/>
    </source>
</evidence>
<dbReference type="InterPro" id="IPR050465">
    <property type="entry name" value="UPF0194_transport"/>
</dbReference>
<dbReference type="PANTHER" id="PTHR32347">
    <property type="entry name" value="EFFLUX SYSTEM COMPONENT YKNX-RELATED"/>
    <property type="match status" value="1"/>
</dbReference>
<dbReference type="InterPro" id="IPR059052">
    <property type="entry name" value="HH_YbhG-like"/>
</dbReference>
<keyword evidence="7" id="KW-1185">Reference proteome</keyword>
<feature type="domain" description="YbhG-like alpha-helical hairpin" evidence="5">
    <location>
        <begin position="76"/>
        <end position="188"/>
    </location>
</feature>
<dbReference type="RefSeq" id="WP_377306668.1">
    <property type="nucleotide sequence ID" value="NZ_JBHSMK010000009.1"/>
</dbReference>
<gene>
    <name evidence="6" type="ORF">ACFPME_16030</name>
</gene>
<comment type="caution">
    <text evidence="6">The sequence shown here is derived from an EMBL/GenBank/DDBJ whole genome shotgun (WGS) entry which is preliminary data.</text>
</comment>
<evidence type="ECO:0000259" key="5">
    <source>
        <dbReference type="Pfam" id="PF25881"/>
    </source>
</evidence>
<evidence type="ECO:0000256" key="1">
    <source>
        <dbReference type="ARBA" id="ARBA00004196"/>
    </source>
</evidence>
<dbReference type="Pfam" id="PF25881">
    <property type="entry name" value="HH_YBHG"/>
    <property type="match status" value="1"/>
</dbReference>